<comment type="subcellular location">
    <subcellularLocation>
        <location evidence="5">Cytoplasm</location>
    </subcellularLocation>
</comment>
<feature type="domain" description="SMP-30/Gluconolactonase/LRE-like region" evidence="16">
    <location>
        <begin position="16"/>
        <end position="272"/>
    </location>
</feature>
<dbReference type="Pfam" id="PF08450">
    <property type="entry name" value="SGL"/>
    <property type="match status" value="1"/>
</dbReference>
<gene>
    <name evidence="17" type="ORF">CEUTPL_LOCUS9167</name>
</gene>
<feature type="binding site" evidence="15">
    <location>
        <position position="211"/>
    </location>
    <ligand>
        <name>a divalent metal cation</name>
        <dbReference type="ChEBI" id="CHEBI:60240"/>
    </ligand>
</feature>
<dbReference type="AlphaFoldDB" id="A0A9P0GR47"/>
<evidence type="ECO:0000256" key="6">
    <source>
        <dbReference type="ARBA" id="ARBA00008853"/>
    </source>
</evidence>
<evidence type="ECO:0000313" key="17">
    <source>
        <dbReference type="EMBL" id="CAH1130548.1"/>
    </source>
</evidence>
<dbReference type="PRINTS" id="PR01790">
    <property type="entry name" value="SMP30FAMILY"/>
</dbReference>
<feature type="binding site" evidence="15">
    <location>
        <position position="159"/>
    </location>
    <ligand>
        <name>a divalent metal cation</name>
        <dbReference type="ChEBI" id="CHEBI:60240"/>
    </ligand>
</feature>
<feature type="binding site" evidence="15">
    <location>
        <position position="127"/>
    </location>
    <ligand>
        <name>substrate</name>
    </ligand>
</feature>
<feature type="binding site" evidence="15">
    <location>
        <position position="109"/>
    </location>
    <ligand>
        <name>substrate</name>
    </ligand>
</feature>
<dbReference type="InterPro" id="IPR005511">
    <property type="entry name" value="SMP-30"/>
</dbReference>
<comment type="cofactor">
    <cofactor evidence="4">
        <name>Mg(2+)</name>
        <dbReference type="ChEBI" id="CHEBI:18420"/>
    </cofactor>
</comment>
<evidence type="ECO:0000256" key="5">
    <source>
        <dbReference type="ARBA" id="ARBA00004496"/>
    </source>
</evidence>
<evidence type="ECO:0000256" key="9">
    <source>
        <dbReference type="ARBA" id="ARBA00022490"/>
    </source>
</evidence>
<comment type="catalytic activity">
    <reaction evidence="1">
        <text>D-glucono-1,5-lactone + H2O = D-gluconate + H(+)</text>
        <dbReference type="Rhea" id="RHEA:10440"/>
        <dbReference type="ChEBI" id="CHEBI:15377"/>
        <dbReference type="ChEBI" id="CHEBI:15378"/>
        <dbReference type="ChEBI" id="CHEBI:16217"/>
        <dbReference type="ChEBI" id="CHEBI:18391"/>
        <dbReference type="EC" id="3.1.1.17"/>
    </reaction>
</comment>
<evidence type="ECO:0000256" key="8">
    <source>
        <dbReference type="ARBA" id="ARBA00016808"/>
    </source>
</evidence>
<evidence type="ECO:0000259" key="16">
    <source>
        <dbReference type="Pfam" id="PF08450"/>
    </source>
</evidence>
<feature type="active site" description="Proton donor/acceptor" evidence="14">
    <location>
        <position position="211"/>
    </location>
</feature>
<organism evidence="17 18">
    <name type="scientific">Ceutorhynchus assimilis</name>
    <name type="common">cabbage seed weevil</name>
    <dbReference type="NCBI Taxonomy" id="467358"/>
    <lineage>
        <taxon>Eukaryota</taxon>
        <taxon>Metazoa</taxon>
        <taxon>Ecdysozoa</taxon>
        <taxon>Arthropoda</taxon>
        <taxon>Hexapoda</taxon>
        <taxon>Insecta</taxon>
        <taxon>Pterygota</taxon>
        <taxon>Neoptera</taxon>
        <taxon>Endopterygota</taxon>
        <taxon>Coleoptera</taxon>
        <taxon>Polyphaga</taxon>
        <taxon>Cucujiformia</taxon>
        <taxon>Curculionidae</taxon>
        <taxon>Ceutorhynchinae</taxon>
        <taxon>Ceutorhynchus</taxon>
    </lineage>
</organism>
<protein>
    <recommendedName>
        <fullName evidence="8">Regucalcin</fullName>
        <ecNumber evidence="7">3.1.1.17</ecNumber>
    </recommendedName>
    <alternativeName>
        <fullName evidence="13">Gluconolactonase</fullName>
    </alternativeName>
</protein>
<comment type="cofactor">
    <cofactor evidence="15">
        <name>Zn(2+)</name>
        <dbReference type="ChEBI" id="CHEBI:29105"/>
    </cofactor>
    <text evidence="15">Binds 1 divalent metal cation per subunit.</text>
</comment>
<accession>A0A9P0GR47</accession>
<evidence type="ECO:0000256" key="11">
    <source>
        <dbReference type="ARBA" id="ARBA00022801"/>
    </source>
</evidence>
<dbReference type="PANTHER" id="PTHR10907:SF66">
    <property type="entry name" value="MIP34848P1-RELATED"/>
    <property type="match status" value="1"/>
</dbReference>
<comment type="similarity">
    <text evidence="6">Belongs to the SMP-30/CGR1 family.</text>
</comment>
<evidence type="ECO:0000256" key="2">
    <source>
        <dbReference type="ARBA" id="ARBA00001913"/>
    </source>
</evidence>
<name>A0A9P0GR47_9CUCU</name>
<dbReference type="SUPFAM" id="SSF63829">
    <property type="entry name" value="Calcium-dependent phosphotriesterase"/>
    <property type="match status" value="1"/>
</dbReference>
<evidence type="ECO:0000256" key="13">
    <source>
        <dbReference type="ARBA" id="ARBA00032464"/>
    </source>
</evidence>
<comment type="cofactor">
    <cofactor evidence="2">
        <name>Ca(2+)</name>
        <dbReference type="ChEBI" id="CHEBI:29108"/>
    </cofactor>
</comment>
<reference evidence="17" key="1">
    <citation type="submission" date="2022-01" db="EMBL/GenBank/DDBJ databases">
        <authorList>
            <person name="King R."/>
        </authorList>
    </citation>
    <scope>NUCLEOTIDE SEQUENCE</scope>
</reference>
<keyword evidence="11" id="KW-0378">Hydrolase</keyword>
<keyword evidence="15" id="KW-0862">Zinc</keyword>
<comment type="cofactor">
    <cofactor evidence="3">
        <name>Mn(2+)</name>
        <dbReference type="ChEBI" id="CHEBI:29035"/>
    </cofactor>
</comment>
<dbReference type="EC" id="3.1.1.17" evidence="7"/>
<evidence type="ECO:0000256" key="4">
    <source>
        <dbReference type="ARBA" id="ARBA00001946"/>
    </source>
</evidence>
<keyword evidence="9" id="KW-0963">Cytoplasm</keyword>
<dbReference type="GO" id="GO:0019853">
    <property type="term" value="P:L-ascorbic acid biosynthetic process"/>
    <property type="evidence" value="ECO:0007669"/>
    <property type="project" value="TreeGrafter"/>
</dbReference>
<dbReference type="GO" id="GO:0005509">
    <property type="term" value="F:calcium ion binding"/>
    <property type="evidence" value="ECO:0007669"/>
    <property type="project" value="TreeGrafter"/>
</dbReference>
<evidence type="ECO:0000256" key="7">
    <source>
        <dbReference type="ARBA" id="ARBA00013227"/>
    </source>
</evidence>
<dbReference type="EMBL" id="OU892281">
    <property type="protein sequence ID" value="CAH1130548.1"/>
    <property type="molecule type" value="Genomic_DNA"/>
</dbReference>
<dbReference type="OrthoDB" id="423498at2759"/>
<dbReference type="GO" id="GO:0004341">
    <property type="term" value="F:gluconolactonase activity"/>
    <property type="evidence" value="ECO:0007669"/>
    <property type="project" value="UniProtKB-EC"/>
</dbReference>
<evidence type="ECO:0000313" key="18">
    <source>
        <dbReference type="Proteomes" id="UP001152799"/>
    </source>
</evidence>
<dbReference type="InterPro" id="IPR011042">
    <property type="entry name" value="6-blade_b-propeller_TolB-like"/>
</dbReference>
<dbReference type="Proteomes" id="UP001152799">
    <property type="component" value="Chromosome 5"/>
</dbReference>
<sequence>MAPKIEKIAEIPNLELGEGPHWDAETQSLYLVDIFGKALHKYIPSTGHHSKLVFDKPISVVVPVKGKRDQFVVTVERTVQLITWDGKSEKPSKIEKLAEVDEGTENRLNDGKCDPSGKLWMGTMGPEPENGHVQLASGSLFSLHKGQVKTHVTKVGISNGLAWNTKLNKFYYIDSFAYSVDAFDYDRLNGTISNRTPIFTLPKHNIEGFPDGMTIDTDGNLWVAVFNSYKVIKIDPRKPETLLQTVEIPAKQVTSVAWGGIDLDVLFVTSASFTVDGEKLLPPHHGATFKVTGLGARGLPGDNFVL</sequence>
<keyword evidence="18" id="KW-1185">Reference proteome</keyword>
<evidence type="ECO:0000256" key="3">
    <source>
        <dbReference type="ARBA" id="ARBA00001936"/>
    </source>
</evidence>
<evidence type="ECO:0000256" key="1">
    <source>
        <dbReference type="ARBA" id="ARBA00001589"/>
    </source>
</evidence>
<dbReference type="Gene3D" id="2.120.10.30">
    <property type="entry name" value="TolB, C-terminal domain"/>
    <property type="match status" value="1"/>
</dbReference>
<dbReference type="GO" id="GO:0005737">
    <property type="term" value="C:cytoplasm"/>
    <property type="evidence" value="ECO:0007669"/>
    <property type="project" value="UniProtKB-SubCell"/>
</dbReference>
<proteinExistence type="inferred from homology"/>
<evidence type="ECO:0000256" key="10">
    <source>
        <dbReference type="ARBA" id="ARBA00022723"/>
    </source>
</evidence>
<keyword evidence="12" id="KW-0106">Calcium</keyword>
<feature type="binding site" evidence="15">
    <location>
        <position position="18"/>
    </location>
    <ligand>
        <name>a divalent metal cation</name>
        <dbReference type="ChEBI" id="CHEBI:60240"/>
    </ligand>
</feature>
<dbReference type="InterPro" id="IPR013658">
    <property type="entry name" value="SGL"/>
</dbReference>
<evidence type="ECO:0000256" key="15">
    <source>
        <dbReference type="PIRSR" id="PIRSR605511-2"/>
    </source>
</evidence>
<evidence type="ECO:0000256" key="12">
    <source>
        <dbReference type="ARBA" id="ARBA00022837"/>
    </source>
</evidence>
<feature type="binding site" evidence="15">
    <location>
        <position position="107"/>
    </location>
    <ligand>
        <name>substrate</name>
    </ligand>
</feature>
<keyword evidence="10 15" id="KW-0479">Metal-binding</keyword>
<dbReference type="FunFam" id="2.120.10.30:FF:000027">
    <property type="entry name" value="Regucalcin homologue"/>
    <property type="match status" value="1"/>
</dbReference>
<evidence type="ECO:0000256" key="14">
    <source>
        <dbReference type="PIRSR" id="PIRSR605511-1"/>
    </source>
</evidence>
<dbReference type="PANTHER" id="PTHR10907">
    <property type="entry name" value="REGUCALCIN"/>
    <property type="match status" value="1"/>
</dbReference>